<reference evidence="2" key="1">
    <citation type="submission" date="2017-08" db="EMBL/GenBank/DDBJ databases">
        <authorList>
            <person name="Varghese N."/>
            <person name="Submissions S."/>
        </authorList>
    </citation>
    <scope>NUCLEOTIDE SEQUENCE [LARGE SCALE GENOMIC DNA]</scope>
    <source>
        <strain evidence="2">JA234</strain>
    </source>
</reference>
<gene>
    <name evidence="1" type="ORF">SAMN05878503_1278</name>
</gene>
<sequence length="182" mass="19857">METLQFDRSAYTAMQARLARSDGRQISLNEYTAAGLFALSVDFSDAMDNLCARERIEDLQQLSAWIDLASAGEEYNLTPAGIWAGLQECAARGMLTIAVNIEDPEQVFVQLAADPATTRNGGALGRLRTAVTLLRLGRAEVMPAQAARTHRERIWRLTAWGGVIPGHGAEAEKREEAGRLDA</sequence>
<dbReference type="EMBL" id="OAOQ01000027">
    <property type="protein sequence ID" value="SNX74849.1"/>
    <property type="molecule type" value="Genomic_DNA"/>
</dbReference>
<keyword evidence="2" id="KW-1185">Reference proteome</keyword>
<name>A0A285D505_9RHOB</name>
<protein>
    <submittedName>
        <fullName evidence="1">Uncharacterized protein</fullName>
    </submittedName>
</protein>
<accession>A0A285D505</accession>
<dbReference type="RefSeq" id="WP_097031848.1">
    <property type="nucleotide sequence ID" value="NZ_OAOQ01000027.1"/>
</dbReference>
<proteinExistence type="predicted"/>
<organism evidence="1 2">
    <name type="scientific">Cereibacter ovatus</name>
    <dbReference type="NCBI Taxonomy" id="439529"/>
    <lineage>
        <taxon>Bacteria</taxon>
        <taxon>Pseudomonadati</taxon>
        <taxon>Pseudomonadota</taxon>
        <taxon>Alphaproteobacteria</taxon>
        <taxon>Rhodobacterales</taxon>
        <taxon>Paracoccaceae</taxon>
        <taxon>Cereibacter</taxon>
    </lineage>
</organism>
<dbReference type="AlphaFoldDB" id="A0A285D505"/>
<evidence type="ECO:0000313" key="1">
    <source>
        <dbReference type="EMBL" id="SNX74849.1"/>
    </source>
</evidence>
<evidence type="ECO:0000313" key="2">
    <source>
        <dbReference type="Proteomes" id="UP000219467"/>
    </source>
</evidence>
<dbReference type="OrthoDB" id="190583at2"/>
<dbReference type="Proteomes" id="UP000219467">
    <property type="component" value="Unassembled WGS sequence"/>
</dbReference>